<dbReference type="RefSeq" id="WP_119425756.1">
    <property type="nucleotide sequence ID" value="NZ_QQXK01000035.1"/>
</dbReference>
<dbReference type="Pfam" id="PF13343">
    <property type="entry name" value="SBP_bac_6"/>
    <property type="match status" value="1"/>
</dbReference>
<dbReference type="GO" id="GO:0030975">
    <property type="term" value="F:thiamine binding"/>
    <property type="evidence" value="ECO:0007669"/>
    <property type="project" value="TreeGrafter"/>
</dbReference>
<feature type="signal peptide" evidence="2">
    <location>
        <begin position="1"/>
        <end position="21"/>
    </location>
</feature>
<dbReference type="PANTHER" id="PTHR30006">
    <property type="entry name" value="THIAMINE-BINDING PERIPLASMIC PROTEIN-RELATED"/>
    <property type="match status" value="1"/>
</dbReference>
<proteinExistence type="predicted"/>
<keyword evidence="1 2" id="KW-0732">Signal</keyword>
<comment type="caution">
    <text evidence="3">The sequence shown here is derived from an EMBL/GenBank/DDBJ whole genome shotgun (WGS) entry which is preliminary data.</text>
</comment>
<dbReference type="GO" id="GO:0030976">
    <property type="term" value="F:thiamine pyrophosphate binding"/>
    <property type="evidence" value="ECO:0007669"/>
    <property type="project" value="TreeGrafter"/>
</dbReference>
<evidence type="ECO:0000256" key="1">
    <source>
        <dbReference type="ARBA" id="ARBA00022729"/>
    </source>
</evidence>
<dbReference type="AlphaFoldDB" id="A0A399J6Q0"/>
<evidence type="ECO:0000256" key="2">
    <source>
        <dbReference type="SAM" id="SignalP"/>
    </source>
</evidence>
<dbReference type="PROSITE" id="PS51257">
    <property type="entry name" value="PROKAR_LIPOPROTEIN"/>
    <property type="match status" value="1"/>
</dbReference>
<dbReference type="PANTHER" id="PTHR30006:SF2">
    <property type="entry name" value="ABC TRANSPORTER SUBSTRATE-BINDING PROTEIN"/>
    <property type="match status" value="1"/>
</dbReference>
<evidence type="ECO:0000313" key="3">
    <source>
        <dbReference type="EMBL" id="RII41143.1"/>
    </source>
</evidence>
<dbReference type="GO" id="GO:0030288">
    <property type="term" value="C:outer membrane-bounded periplasmic space"/>
    <property type="evidence" value="ECO:0007669"/>
    <property type="project" value="TreeGrafter"/>
</dbReference>
<gene>
    <name evidence="3" type="ORF">DWB68_14090</name>
</gene>
<accession>A0A399J6Q0</accession>
<sequence>MKRHHLLATAAVVALAGTLTACGGGSGSGDSSSSGGSAVDAKTATSAEAFGSLDKLIEAAKAEKELNVVALPDDWANYGAIKKGFEDKYGITVNSDIPDASSADEIKAAKDQAGTDTAPDVFDLGAAVALANTDMFAPYKVSTWADIPDGNKESTGLWVNDYTGIMSIGYDSDKVPEPKALNDLLGADYKGKVAINGDPTQAGAAFAAVGNISVANGGGVDNFGPGIDFMQKLKDAGNFMTVDPTPGTIASGETPVVFDWSYNNVAAAKDKPSFKTTVLPGKAYVSFYNQAINKEAPHPAAARLWQEYLFSDEGQKLFLQGNAVPVRADALKKSGAVTEAELNAVTFGTTSADWVSPTSEQTDKANTLLKERWSALTK</sequence>
<dbReference type="Proteomes" id="UP000265419">
    <property type="component" value="Unassembled WGS sequence"/>
</dbReference>
<reference evidence="3 4" key="1">
    <citation type="submission" date="2018-07" db="EMBL/GenBank/DDBJ databases">
        <title>Arthrobacter sp. nov., isolated from raw cow's milk with high bacterial count.</title>
        <authorList>
            <person name="Hahne J."/>
            <person name="Isele D."/>
            <person name="Lipski A."/>
        </authorList>
    </citation>
    <scope>NUCLEOTIDE SEQUENCE [LARGE SCALE GENOMIC DNA]</scope>
    <source>
        <strain evidence="3 4">JZ R-35</strain>
    </source>
</reference>
<name>A0A399J6Q0_9MICC</name>
<dbReference type="EMBL" id="QQXK01000035">
    <property type="protein sequence ID" value="RII41143.1"/>
    <property type="molecule type" value="Genomic_DNA"/>
</dbReference>
<organism evidence="3 4">
    <name type="scientific">Galactobacter valiniphilus</name>
    <dbReference type="NCBI Taxonomy" id="2676122"/>
    <lineage>
        <taxon>Bacteria</taxon>
        <taxon>Bacillati</taxon>
        <taxon>Actinomycetota</taxon>
        <taxon>Actinomycetes</taxon>
        <taxon>Micrococcales</taxon>
        <taxon>Micrococcaceae</taxon>
        <taxon>Galactobacter</taxon>
    </lineage>
</organism>
<feature type="chain" id="PRO_5017304537" evidence="2">
    <location>
        <begin position="22"/>
        <end position="378"/>
    </location>
</feature>
<dbReference type="SUPFAM" id="SSF53850">
    <property type="entry name" value="Periplasmic binding protein-like II"/>
    <property type="match status" value="1"/>
</dbReference>
<evidence type="ECO:0000313" key="4">
    <source>
        <dbReference type="Proteomes" id="UP000265419"/>
    </source>
</evidence>
<keyword evidence="4" id="KW-1185">Reference proteome</keyword>
<dbReference type="GO" id="GO:0015888">
    <property type="term" value="P:thiamine transport"/>
    <property type="evidence" value="ECO:0007669"/>
    <property type="project" value="TreeGrafter"/>
</dbReference>
<dbReference type="Gene3D" id="3.40.190.10">
    <property type="entry name" value="Periplasmic binding protein-like II"/>
    <property type="match status" value="2"/>
</dbReference>
<protein>
    <submittedName>
        <fullName evidence="3">ABC transporter substrate-binding protein</fullName>
    </submittedName>
</protein>